<reference evidence="10 11" key="1">
    <citation type="submission" date="2020-01" db="EMBL/GenBank/DDBJ databases">
        <title>Identification and distribution of gene clusters putatively required for synthesis of sphingolipid metabolism inhibitors in phylogenetically diverse species of the filamentous fungus Fusarium.</title>
        <authorList>
            <person name="Kim H.-S."/>
            <person name="Busman M."/>
            <person name="Brown D.W."/>
            <person name="Divon H."/>
            <person name="Uhlig S."/>
            <person name="Proctor R.H."/>
        </authorList>
    </citation>
    <scope>NUCLEOTIDE SEQUENCE [LARGE SCALE GENOMIC DNA]</scope>
    <source>
        <strain evidence="10 11">NRRL 20459</strain>
    </source>
</reference>
<sequence length="473" mass="51943">MAPLFRLPDEVILTPLFQSFPCREYQIRSLATLLYPEAAPCRNLVIHGATATGKSAIVSRLLSQLVTSINNDPQSGGLQAAVVNSVQCITGRHLFERIVGEVAEALQWEDVPRRCETLAQLTVEMVKMIKYPARDPRWRFVLVLDAIDRQRDAPPTLLPALARLSEIIPCLTCVFVVTSPPACFLRSPSSANLNFPPYAKSDFVRILSLAPPDPIPGHTQQETTDLWTRFCAAVHDSLTKSASRTLPSFRHSCHALWPRFTAPILAGTHTPKEFSKLLIAGRVHFQDESVLNPSIVSVRPKNKPADTAQAKPVVSATDLTNLLPTTARLLLLAAYLASHNATRHDLTLFSTYHHGRKRRRGGIVASRGAPRSKHRKIARKLLGAHAFVLERMMAIFAAVRTEWADGTAVGAAGLDADVAMAISTLASLRLLTRVGGAGDVMDRGGKWRINVAWEVIRGIGRSIGVEVEEWLID</sequence>
<dbReference type="EMBL" id="JAADYS010001342">
    <property type="protein sequence ID" value="KAF4463535.1"/>
    <property type="molecule type" value="Genomic_DNA"/>
</dbReference>
<evidence type="ECO:0000256" key="5">
    <source>
        <dbReference type="ARBA" id="ARBA00022840"/>
    </source>
</evidence>
<evidence type="ECO:0000259" key="7">
    <source>
        <dbReference type="Pfam" id="PF13191"/>
    </source>
</evidence>
<accession>A0A8H4L8H2</accession>
<dbReference type="GO" id="GO:0006270">
    <property type="term" value="P:DNA replication initiation"/>
    <property type="evidence" value="ECO:0007669"/>
    <property type="project" value="TreeGrafter"/>
</dbReference>
<proteinExistence type="inferred from homology"/>
<dbReference type="PANTHER" id="PTHR12705">
    <property type="entry name" value="ORIGIN RECOGNITION COMPLEX SUBUNIT 5"/>
    <property type="match status" value="1"/>
</dbReference>
<name>A0A8H4L8H2_9HYPO</name>
<dbReference type="Pfam" id="PF14630">
    <property type="entry name" value="ORC5_C"/>
    <property type="match status" value="1"/>
</dbReference>
<dbReference type="OrthoDB" id="365981at2759"/>
<evidence type="ECO:0000313" key="11">
    <source>
        <dbReference type="Proteomes" id="UP000554235"/>
    </source>
</evidence>
<dbReference type="GO" id="GO:0003688">
    <property type="term" value="F:DNA replication origin binding"/>
    <property type="evidence" value="ECO:0007669"/>
    <property type="project" value="TreeGrafter"/>
</dbReference>
<dbReference type="PANTHER" id="PTHR12705:SF0">
    <property type="entry name" value="ORIGIN RECOGNITION COMPLEX SUBUNIT 5"/>
    <property type="match status" value="1"/>
</dbReference>
<comment type="subcellular location">
    <subcellularLocation>
        <location evidence="1">Nucleus</location>
    </subcellularLocation>
</comment>
<dbReference type="Pfam" id="PF21639">
    <property type="entry name" value="ORC5_lid"/>
    <property type="match status" value="1"/>
</dbReference>
<dbReference type="AlphaFoldDB" id="A0A8H4L8H2"/>
<evidence type="ECO:0000259" key="8">
    <source>
        <dbReference type="Pfam" id="PF14630"/>
    </source>
</evidence>
<dbReference type="InterPro" id="IPR027417">
    <property type="entry name" value="P-loop_NTPase"/>
</dbReference>
<comment type="similarity">
    <text evidence="2">Belongs to the ORC5 family.</text>
</comment>
<evidence type="ECO:0000256" key="2">
    <source>
        <dbReference type="ARBA" id="ARBA00006269"/>
    </source>
</evidence>
<feature type="domain" description="ORC5 lid" evidence="9">
    <location>
        <begin position="227"/>
        <end position="286"/>
    </location>
</feature>
<dbReference type="InterPro" id="IPR020796">
    <property type="entry name" value="ORC5"/>
</dbReference>
<dbReference type="Gene3D" id="3.40.50.300">
    <property type="entry name" value="P-loop containing nucleotide triphosphate hydrolases"/>
    <property type="match status" value="1"/>
</dbReference>
<dbReference type="InterPro" id="IPR041664">
    <property type="entry name" value="AAA_16"/>
</dbReference>
<evidence type="ECO:0000313" key="10">
    <source>
        <dbReference type="EMBL" id="KAF4463535.1"/>
    </source>
</evidence>
<keyword evidence="3" id="KW-0235">DNA replication</keyword>
<evidence type="ECO:0000256" key="4">
    <source>
        <dbReference type="ARBA" id="ARBA00022741"/>
    </source>
</evidence>
<keyword evidence="4" id="KW-0547">Nucleotide-binding</keyword>
<keyword evidence="5" id="KW-0067">ATP-binding</keyword>
<dbReference type="GO" id="GO:0005664">
    <property type="term" value="C:nuclear origin of replication recognition complex"/>
    <property type="evidence" value="ECO:0007669"/>
    <property type="project" value="TreeGrafter"/>
</dbReference>
<comment type="caution">
    <text evidence="10">The sequence shown here is derived from an EMBL/GenBank/DDBJ whole genome shotgun (WGS) entry which is preliminary data.</text>
</comment>
<dbReference type="Pfam" id="PF13191">
    <property type="entry name" value="AAA_16"/>
    <property type="match status" value="1"/>
</dbReference>
<keyword evidence="11" id="KW-1185">Reference proteome</keyword>
<evidence type="ECO:0000259" key="9">
    <source>
        <dbReference type="Pfam" id="PF21639"/>
    </source>
</evidence>
<evidence type="ECO:0000256" key="3">
    <source>
        <dbReference type="ARBA" id="ARBA00022705"/>
    </source>
</evidence>
<dbReference type="Proteomes" id="UP000554235">
    <property type="component" value="Unassembled WGS sequence"/>
</dbReference>
<organism evidence="10 11">
    <name type="scientific">Fusarium albosuccineum</name>
    <dbReference type="NCBI Taxonomy" id="1237068"/>
    <lineage>
        <taxon>Eukaryota</taxon>
        <taxon>Fungi</taxon>
        <taxon>Dikarya</taxon>
        <taxon>Ascomycota</taxon>
        <taxon>Pezizomycotina</taxon>
        <taxon>Sordariomycetes</taxon>
        <taxon>Hypocreomycetidae</taxon>
        <taxon>Hypocreales</taxon>
        <taxon>Nectriaceae</taxon>
        <taxon>Fusarium</taxon>
        <taxon>Fusarium decemcellulare species complex</taxon>
    </lineage>
</organism>
<gene>
    <name evidence="10" type="ORF">FALBO_9660</name>
</gene>
<evidence type="ECO:0000256" key="6">
    <source>
        <dbReference type="ARBA" id="ARBA00023242"/>
    </source>
</evidence>
<feature type="domain" description="Origin recognition complex subunit 5 C-terminal" evidence="8">
    <location>
        <begin position="323"/>
        <end position="471"/>
    </location>
</feature>
<feature type="domain" description="Orc1-like AAA ATPase" evidence="7">
    <location>
        <begin position="20"/>
        <end position="167"/>
    </location>
</feature>
<protein>
    <submittedName>
        <fullName evidence="10">Origin recognition complex subunit 5</fullName>
    </submittedName>
</protein>
<keyword evidence="6" id="KW-0539">Nucleus</keyword>
<dbReference type="SUPFAM" id="SSF52540">
    <property type="entry name" value="P-loop containing nucleoside triphosphate hydrolases"/>
    <property type="match status" value="1"/>
</dbReference>
<dbReference type="InterPro" id="IPR048866">
    <property type="entry name" value="ORC5_lid"/>
</dbReference>
<evidence type="ECO:0000256" key="1">
    <source>
        <dbReference type="ARBA" id="ARBA00004123"/>
    </source>
</evidence>
<dbReference type="InterPro" id="IPR047088">
    <property type="entry name" value="ORC5_C"/>
</dbReference>